<name>A0A0C9ZHQ4_9AGAM</name>
<dbReference type="SUPFAM" id="SSF50998">
    <property type="entry name" value="Quinoprotein alcohol dehydrogenase-like"/>
    <property type="match status" value="1"/>
</dbReference>
<evidence type="ECO:0000256" key="2">
    <source>
        <dbReference type="ARBA" id="ARBA00022737"/>
    </source>
</evidence>
<feature type="repeat" description="WD" evidence="3">
    <location>
        <begin position="1102"/>
        <end position="1143"/>
    </location>
</feature>
<evidence type="ECO:0000256" key="1">
    <source>
        <dbReference type="ARBA" id="ARBA00022574"/>
    </source>
</evidence>
<dbReference type="OrthoDB" id="538223at2759"/>
<dbReference type="InterPro" id="IPR011047">
    <property type="entry name" value="Quinoprotein_ADH-like_sf"/>
</dbReference>
<feature type="domain" description="Nephrocystin 3-like N-terminal" evidence="5">
    <location>
        <begin position="295"/>
        <end position="455"/>
    </location>
</feature>
<feature type="repeat" description="WD" evidence="3">
    <location>
        <begin position="1059"/>
        <end position="1100"/>
    </location>
</feature>
<dbReference type="Gene3D" id="2.130.10.10">
    <property type="entry name" value="YVTN repeat-like/Quinoprotein amine dehydrogenase"/>
    <property type="match status" value="5"/>
</dbReference>
<keyword evidence="2" id="KW-0677">Repeat</keyword>
<evidence type="ECO:0000256" key="3">
    <source>
        <dbReference type="PROSITE-ProRule" id="PRU00221"/>
    </source>
</evidence>
<dbReference type="SUPFAM" id="SSF52540">
    <property type="entry name" value="P-loop containing nucleoside triphosphate hydrolases"/>
    <property type="match status" value="1"/>
</dbReference>
<feature type="repeat" description="WD" evidence="3">
    <location>
        <begin position="887"/>
        <end position="928"/>
    </location>
</feature>
<dbReference type="PRINTS" id="PR00320">
    <property type="entry name" value="GPROTEINBRPT"/>
</dbReference>
<keyword evidence="7" id="KW-1185">Reference proteome</keyword>
<dbReference type="EMBL" id="KN833782">
    <property type="protein sequence ID" value="KIK19518.1"/>
    <property type="molecule type" value="Genomic_DNA"/>
</dbReference>
<feature type="repeat" description="WD" evidence="3">
    <location>
        <begin position="1231"/>
        <end position="1263"/>
    </location>
</feature>
<feature type="repeat" description="WD" evidence="3">
    <location>
        <begin position="1272"/>
        <end position="1313"/>
    </location>
</feature>
<accession>A0A0C9ZHQ4</accession>
<dbReference type="InterPro" id="IPR019775">
    <property type="entry name" value="WD40_repeat_CS"/>
</dbReference>
<feature type="repeat" description="WD" evidence="3">
    <location>
        <begin position="973"/>
        <end position="1014"/>
    </location>
</feature>
<dbReference type="PROSITE" id="PS00678">
    <property type="entry name" value="WD_REPEATS_1"/>
    <property type="match status" value="7"/>
</dbReference>
<evidence type="ECO:0000313" key="6">
    <source>
        <dbReference type="EMBL" id="KIK19518.1"/>
    </source>
</evidence>
<dbReference type="CDD" id="cd00200">
    <property type="entry name" value="WD40"/>
    <property type="match status" value="2"/>
</dbReference>
<dbReference type="InterPro" id="IPR056884">
    <property type="entry name" value="NPHP3-like_N"/>
</dbReference>
<dbReference type="PROSITE" id="PS50082">
    <property type="entry name" value="WD_REPEATS_2"/>
    <property type="match status" value="11"/>
</dbReference>
<dbReference type="Proteomes" id="UP000054018">
    <property type="component" value="Unassembled WGS sequence"/>
</dbReference>
<dbReference type="InterPro" id="IPR027417">
    <property type="entry name" value="P-loop_NTPase"/>
</dbReference>
<feature type="region of interest" description="Disordered" evidence="4">
    <location>
        <begin position="1"/>
        <end position="76"/>
    </location>
</feature>
<reference evidence="6 7" key="1">
    <citation type="submission" date="2014-04" db="EMBL/GenBank/DDBJ databases">
        <authorList>
            <consortium name="DOE Joint Genome Institute"/>
            <person name="Kuo A."/>
            <person name="Kohler A."/>
            <person name="Costa M.D."/>
            <person name="Nagy L.G."/>
            <person name="Floudas D."/>
            <person name="Copeland A."/>
            <person name="Barry K.W."/>
            <person name="Cichocki N."/>
            <person name="Veneault-Fourrey C."/>
            <person name="LaButti K."/>
            <person name="Lindquist E.A."/>
            <person name="Lipzen A."/>
            <person name="Lundell T."/>
            <person name="Morin E."/>
            <person name="Murat C."/>
            <person name="Sun H."/>
            <person name="Tunlid A."/>
            <person name="Henrissat B."/>
            <person name="Grigoriev I.V."/>
            <person name="Hibbett D.S."/>
            <person name="Martin F."/>
            <person name="Nordberg H.P."/>
            <person name="Cantor M.N."/>
            <person name="Hua S.X."/>
        </authorList>
    </citation>
    <scope>NUCLEOTIDE SEQUENCE [LARGE SCALE GENOMIC DNA]</scope>
    <source>
        <strain evidence="6 7">441</strain>
    </source>
</reference>
<dbReference type="SMART" id="SM00320">
    <property type="entry name" value="WD40"/>
    <property type="match status" value="11"/>
</dbReference>
<gene>
    <name evidence="6" type="ORF">PISMIDRAFT_622276</name>
</gene>
<sequence length="1437" mass="157698">MAARRQPKKCSILRFTTKSSKPSSSPHASDNPPDASLSTEIPANTPRKLPSSIFRQSHRTRVEGPATKTAEASPGEQVEAAKEAMDGLNPVPPALQAAVGLVGQADTAMTSIQNIEAILRPLKLFNSFVTTLSNVHPYVQLALGILTGASQLLINQANLDNEVFGLLSTIKDVYEFLMEKDTVVHIDSMEETLRKISREIKGAAEFIIKYTQKKNFAVRIADNIVRDPQAIARAHVKNLGDLMQQYRDRTVRDIQVNVNHALEELNLDGMAYANDAGLNTTKKCLDGTRTEVLKEIAHWITDYDDKAPRILWLHGQAGRGKSAIAHTIAAWAQDLGVLGSCFCFARDRQAERREGKILTTIARDLADHDPAFRRALSNVVSNNSSLKTTSDVLQQWKRFILDPLSEINGEMAGNVVVVIDALDESGLPPSRENILHLLTSPEAARLPFRILLTSRALPDIEHSLRAASHVKATSLDDVPLQLVERDIGLYVNKKLECVPGIGVVEMQNVVKKSDGLFEWARLACAFIKPDKAGETPKERYDDLMALKSKEGRTLLDTTYFAILMGGIPQSGKGLERYRSVMHQIVMTLEPLPMAALDRMRKKFPNKEDHYDTIVILDFMSPVLGGIVDCSSPVRPLHASFYDFLMDPSRSGVYCIATSDTKDLAFATLQTLREELRFNICGLESSYLTNAEVPDLKERVNRSILPHLSYSCRFWAQHLEKSKYEPALGKLVKGMIGSERFMFWLETMSLLGVVGKGVGALTSVITWLSGENDFKDTLALAEDGVRFIQNFGSVMWHSIPHLYVSALPFIPRNTLLSAVLLPKFHCLARVAVGGLRDWPAAQLVLQGHTSFVTSVGFSPDGNRIVSGSWDNTVRVWDVEGGVWIGSPLEGHTSFVTSVGFSPDGKRIVSGSWDNTVRVWDVEGSMQIGSPLVGHTSFVTSVGFSPDGNRIVSGSRDYTVRVWDVEGGVQIGSPLEGHTSFVTSVGFSPDRKRIVSASEDNTVRVWDAEGGMQIGSPLKGHTSFVTSVAFSPNGKRIASGSRDYTVRVWDVEGGVQIGSPLVGHTSFVTSVGFSPDGKRIVSASEDKTVRVWDIEGGIQIGSPLVGHTSFVNSVGFSPDGNRIVSGSRDYTVRVWDVEGGVQISSPLEGHTSFVTSVGFSPDGKRIVSGSWDKTVRVWDAEGGMQIGSPLGGHTWTVTSVGFSPDGKRIVSGSTDKTVRVWDVDGGMQIGSPFEGHTSFVTSVGFSPDGKRIVSGSRDETVRVWDGGMQIGSLVEGHTSFVTSVTSSPDQKKIALGPWDRNAGIWHSESYQDWMSQKLELVGPTSHHVLAPYPPVDAIAVKRYHICFSSIPSHALPNSDQLVHGFMQHHTMWTEPIKLQDDGWMKGPQGRLLLWIPPALRTPFYSMWNTAVIPRGCCMELDLSQMAHGQEWWKCFEVAV</sequence>
<feature type="repeat" description="WD" evidence="3">
    <location>
        <begin position="1188"/>
        <end position="1229"/>
    </location>
</feature>
<organism evidence="6 7">
    <name type="scientific">Pisolithus microcarpus 441</name>
    <dbReference type="NCBI Taxonomy" id="765257"/>
    <lineage>
        <taxon>Eukaryota</taxon>
        <taxon>Fungi</taxon>
        <taxon>Dikarya</taxon>
        <taxon>Basidiomycota</taxon>
        <taxon>Agaricomycotina</taxon>
        <taxon>Agaricomycetes</taxon>
        <taxon>Agaricomycetidae</taxon>
        <taxon>Boletales</taxon>
        <taxon>Sclerodermatineae</taxon>
        <taxon>Pisolithaceae</taxon>
        <taxon>Pisolithus</taxon>
    </lineage>
</organism>
<feature type="repeat" description="WD" evidence="3">
    <location>
        <begin position="844"/>
        <end position="878"/>
    </location>
</feature>
<dbReference type="PANTHER" id="PTHR19879:SF9">
    <property type="entry name" value="TRANSCRIPTION INITIATION FACTOR TFIID SUBUNIT 5"/>
    <property type="match status" value="1"/>
</dbReference>
<dbReference type="InterPro" id="IPR001680">
    <property type="entry name" value="WD40_rpt"/>
</dbReference>
<keyword evidence="1 3" id="KW-0853">WD repeat</keyword>
<dbReference type="InterPro" id="IPR020472">
    <property type="entry name" value="WD40_PAC1"/>
</dbReference>
<dbReference type="Gene3D" id="3.40.50.300">
    <property type="entry name" value="P-loop containing nucleotide triphosphate hydrolases"/>
    <property type="match status" value="1"/>
</dbReference>
<feature type="repeat" description="WD" evidence="3">
    <location>
        <begin position="930"/>
        <end position="971"/>
    </location>
</feature>
<dbReference type="PANTHER" id="PTHR19879">
    <property type="entry name" value="TRANSCRIPTION INITIATION FACTOR TFIID"/>
    <property type="match status" value="1"/>
</dbReference>
<reference evidence="7" key="2">
    <citation type="submission" date="2015-01" db="EMBL/GenBank/DDBJ databases">
        <title>Evolutionary Origins and Diversification of the Mycorrhizal Mutualists.</title>
        <authorList>
            <consortium name="DOE Joint Genome Institute"/>
            <consortium name="Mycorrhizal Genomics Consortium"/>
            <person name="Kohler A."/>
            <person name="Kuo A."/>
            <person name="Nagy L.G."/>
            <person name="Floudas D."/>
            <person name="Copeland A."/>
            <person name="Barry K.W."/>
            <person name="Cichocki N."/>
            <person name="Veneault-Fourrey C."/>
            <person name="LaButti K."/>
            <person name="Lindquist E.A."/>
            <person name="Lipzen A."/>
            <person name="Lundell T."/>
            <person name="Morin E."/>
            <person name="Murat C."/>
            <person name="Riley R."/>
            <person name="Ohm R."/>
            <person name="Sun H."/>
            <person name="Tunlid A."/>
            <person name="Henrissat B."/>
            <person name="Grigoriev I.V."/>
            <person name="Hibbett D.S."/>
            <person name="Martin F."/>
        </authorList>
    </citation>
    <scope>NUCLEOTIDE SEQUENCE [LARGE SCALE GENOMIC DNA]</scope>
    <source>
        <strain evidence="7">441</strain>
    </source>
</reference>
<evidence type="ECO:0000313" key="7">
    <source>
        <dbReference type="Proteomes" id="UP000054018"/>
    </source>
</evidence>
<dbReference type="InterPro" id="IPR015943">
    <property type="entry name" value="WD40/YVTN_repeat-like_dom_sf"/>
</dbReference>
<dbReference type="Pfam" id="PF24883">
    <property type="entry name" value="NPHP3_N"/>
    <property type="match status" value="1"/>
</dbReference>
<evidence type="ECO:0000256" key="4">
    <source>
        <dbReference type="SAM" id="MobiDB-lite"/>
    </source>
</evidence>
<dbReference type="HOGENOM" id="CLU_000288_6_3_1"/>
<feature type="compositionally biased region" description="Low complexity" evidence="4">
    <location>
        <begin position="16"/>
        <end position="26"/>
    </location>
</feature>
<dbReference type="Pfam" id="PF00400">
    <property type="entry name" value="WD40"/>
    <property type="match status" value="10"/>
</dbReference>
<protein>
    <recommendedName>
        <fullName evidence="5">Nephrocystin 3-like N-terminal domain-containing protein</fullName>
    </recommendedName>
</protein>
<proteinExistence type="predicted"/>
<evidence type="ECO:0000259" key="5">
    <source>
        <dbReference type="Pfam" id="PF24883"/>
    </source>
</evidence>
<dbReference type="PROSITE" id="PS50294">
    <property type="entry name" value="WD_REPEATS_REGION"/>
    <property type="match status" value="10"/>
</dbReference>
<dbReference type="STRING" id="765257.A0A0C9ZHQ4"/>
<feature type="repeat" description="WD" evidence="3">
    <location>
        <begin position="1145"/>
        <end position="1186"/>
    </location>
</feature>
<feature type="repeat" description="WD" evidence="3">
    <location>
        <begin position="1016"/>
        <end position="1057"/>
    </location>
</feature>